<evidence type="ECO:0000313" key="2">
    <source>
        <dbReference type="Proteomes" id="UP001432146"/>
    </source>
</evidence>
<reference evidence="1 2" key="1">
    <citation type="submission" date="2024-05" db="EMBL/GenBank/DDBJ databases">
        <title>The nuclear and mitochondrial genome assemblies of Tetragonisca angustula (Apidae: Meliponini), a tiny yet remarkable pollinator in the Neotropics.</title>
        <authorList>
            <person name="Ferrari R."/>
            <person name="Ricardo P.C."/>
            <person name="Dias F.C."/>
            <person name="Araujo N.S."/>
            <person name="Soares D.O."/>
            <person name="Zhou Q.-S."/>
            <person name="Zhu C.-D."/>
            <person name="Coutinho L."/>
            <person name="Airas M.C."/>
            <person name="Batista T.M."/>
        </authorList>
    </citation>
    <scope>NUCLEOTIDE SEQUENCE [LARGE SCALE GENOMIC DNA]</scope>
    <source>
        <strain evidence="1">ASF017062</strain>
        <tissue evidence="1">Abdomen</tissue>
    </source>
</reference>
<gene>
    <name evidence="1" type="ORF">QLX08_008067</name>
</gene>
<organism evidence="1 2">
    <name type="scientific">Tetragonisca angustula</name>
    <dbReference type="NCBI Taxonomy" id="166442"/>
    <lineage>
        <taxon>Eukaryota</taxon>
        <taxon>Metazoa</taxon>
        <taxon>Ecdysozoa</taxon>
        <taxon>Arthropoda</taxon>
        <taxon>Hexapoda</taxon>
        <taxon>Insecta</taxon>
        <taxon>Pterygota</taxon>
        <taxon>Neoptera</taxon>
        <taxon>Endopterygota</taxon>
        <taxon>Hymenoptera</taxon>
        <taxon>Apocrita</taxon>
        <taxon>Aculeata</taxon>
        <taxon>Apoidea</taxon>
        <taxon>Anthophila</taxon>
        <taxon>Apidae</taxon>
        <taxon>Tetragonisca</taxon>
    </lineage>
</organism>
<accession>A0AAW0ZMC8</accession>
<comment type="caution">
    <text evidence="1">The sequence shown here is derived from an EMBL/GenBank/DDBJ whole genome shotgun (WGS) entry which is preliminary data.</text>
</comment>
<dbReference type="EMBL" id="JAWNGG020000169">
    <property type="protein sequence ID" value="KAK9298701.1"/>
    <property type="molecule type" value="Genomic_DNA"/>
</dbReference>
<proteinExistence type="predicted"/>
<protein>
    <submittedName>
        <fullName evidence="1">Uncharacterized protein</fullName>
    </submittedName>
</protein>
<dbReference type="AlphaFoldDB" id="A0AAW0ZMC8"/>
<evidence type="ECO:0000313" key="1">
    <source>
        <dbReference type="EMBL" id="KAK9298701.1"/>
    </source>
</evidence>
<dbReference type="Proteomes" id="UP001432146">
    <property type="component" value="Unassembled WGS sequence"/>
</dbReference>
<keyword evidence="2" id="KW-1185">Reference proteome</keyword>
<name>A0AAW0ZMC8_9HYME</name>
<sequence length="75" mass="8273">MRDEPVATRETAMNLRAAALNIPANDNRRNIGPSNLSRDHKPAGATGLWEICMISVQRRAAEKPGLRTSYTRRGA</sequence>